<accession>V6L3D8</accession>
<dbReference type="SUPFAM" id="SSF51735">
    <property type="entry name" value="NAD(P)-binding Rossmann-fold domains"/>
    <property type="match status" value="1"/>
</dbReference>
<dbReference type="EMBL" id="AWQX01000045">
    <property type="protein sequence ID" value="EST35729.1"/>
    <property type="molecule type" value="Genomic_DNA"/>
</dbReference>
<evidence type="ECO:0000313" key="2">
    <source>
        <dbReference type="Proteomes" id="UP000017984"/>
    </source>
</evidence>
<protein>
    <submittedName>
        <fullName evidence="1">Uncharacterized protein</fullName>
    </submittedName>
</protein>
<comment type="caution">
    <text evidence="1">The sequence shown here is derived from an EMBL/GenBank/DDBJ whole genome shotgun (WGS) entry which is preliminary data.</text>
</comment>
<gene>
    <name evidence="1" type="ORF">M878_04970</name>
</gene>
<dbReference type="PATRIC" id="fig|1352936.5.peg.1072"/>
<dbReference type="STRING" id="1352936.M878_04970"/>
<sequence>MAAGVRTTGGTALARPADVADARALEAAAARTEREPGPIEVCYPGYGYGPRAALRRKLPRDHGAVVQAGSALGR</sequence>
<dbReference type="AlphaFoldDB" id="V6L3D8"/>
<dbReference type="HOGENOM" id="CLU_2686356_0_0_11"/>
<dbReference type="Proteomes" id="UP000017984">
    <property type="component" value="Chromosome"/>
</dbReference>
<keyword evidence="2" id="KW-1185">Reference proteome</keyword>
<proteinExistence type="predicted"/>
<reference evidence="1 2" key="1">
    <citation type="journal article" date="2014" name="Genome Announc.">
        <title>Draft Genome Sequence of Streptomyces roseochromogenes subsp. oscitans DS 12.976, Producer of the Aminocoumarin Antibiotic Clorobiocin.</title>
        <authorList>
            <person name="Ruckert C."/>
            <person name="Kalinowski J."/>
            <person name="Heide L."/>
            <person name="Apel A.K."/>
        </authorList>
    </citation>
    <scope>NUCLEOTIDE SEQUENCE [LARGE SCALE GENOMIC DNA]</scope>
    <source>
        <strain evidence="1 2">DS 12.976</strain>
    </source>
</reference>
<organism evidence="1 2">
    <name type="scientific">Streptomyces roseochromogenus subsp. oscitans DS 12.976</name>
    <dbReference type="NCBI Taxonomy" id="1352936"/>
    <lineage>
        <taxon>Bacteria</taxon>
        <taxon>Bacillati</taxon>
        <taxon>Actinomycetota</taxon>
        <taxon>Actinomycetes</taxon>
        <taxon>Kitasatosporales</taxon>
        <taxon>Streptomycetaceae</taxon>
        <taxon>Streptomyces</taxon>
    </lineage>
</organism>
<dbReference type="InterPro" id="IPR036291">
    <property type="entry name" value="NAD(P)-bd_dom_sf"/>
</dbReference>
<name>V6L3D8_STRRC</name>
<evidence type="ECO:0000313" key="1">
    <source>
        <dbReference type="EMBL" id="EST35729.1"/>
    </source>
</evidence>